<name>A0A182PSK6_9DIPT</name>
<evidence type="ECO:0000313" key="11">
    <source>
        <dbReference type="EnsemblMetazoa" id="AEPI009941-PA"/>
    </source>
</evidence>
<dbReference type="AlphaFoldDB" id="A0A182PSK6"/>
<comment type="similarity">
    <text evidence="8">Belongs to the IWS1 family.</text>
</comment>
<feature type="domain" description="TFIIS N-terminal" evidence="10">
    <location>
        <begin position="114"/>
        <end position="192"/>
    </location>
</feature>
<evidence type="ECO:0000313" key="12">
    <source>
        <dbReference type="Proteomes" id="UP000075885"/>
    </source>
</evidence>
<dbReference type="Gene3D" id="1.20.930.10">
    <property type="entry name" value="Conserved domain common to transcription factors TFIIS, elongin A, CRSP70"/>
    <property type="match status" value="1"/>
</dbReference>
<dbReference type="InterPro" id="IPR051037">
    <property type="entry name" value="RNAPII_TF_IWS1"/>
</dbReference>
<evidence type="ECO:0000256" key="4">
    <source>
        <dbReference type="ARBA" id="ARBA00023015"/>
    </source>
</evidence>
<dbReference type="GO" id="GO:0006397">
    <property type="term" value="P:mRNA processing"/>
    <property type="evidence" value="ECO:0007669"/>
    <property type="project" value="UniProtKB-KW"/>
</dbReference>
<organism evidence="11 12">
    <name type="scientific">Anopheles epiroticus</name>
    <dbReference type="NCBI Taxonomy" id="199890"/>
    <lineage>
        <taxon>Eukaryota</taxon>
        <taxon>Metazoa</taxon>
        <taxon>Ecdysozoa</taxon>
        <taxon>Arthropoda</taxon>
        <taxon>Hexapoda</taxon>
        <taxon>Insecta</taxon>
        <taxon>Pterygota</taxon>
        <taxon>Neoptera</taxon>
        <taxon>Endopterygota</taxon>
        <taxon>Diptera</taxon>
        <taxon>Nematocera</taxon>
        <taxon>Culicoidea</taxon>
        <taxon>Culicidae</taxon>
        <taxon>Anophelinae</taxon>
        <taxon>Anopheles</taxon>
    </lineage>
</organism>
<keyword evidence="7 9" id="KW-0539">Nucleus</keyword>
<keyword evidence="6" id="KW-0508">mRNA splicing</keyword>
<dbReference type="PANTHER" id="PTHR46010:SF1">
    <property type="entry name" value="PROTEIN IWS1 HOMOLOG"/>
    <property type="match status" value="1"/>
</dbReference>
<evidence type="ECO:0000256" key="7">
    <source>
        <dbReference type="ARBA" id="ARBA00023242"/>
    </source>
</evidence>
<protein>
    <recommendedName>
        <fullName evidence="10">TFIIS N-terminal domain-containing protein</fullName>
    </recommendedName>
</protein>
<evidence type="ECO:0000256" key="1">
    <source>
        <dbReference type="ARBA" id="ARBA00022448"/>
    </source>
</evidence>
<evidence type="ECO:0000256" key="5">
    <source>
        <dbReference type="ARBA" id="ARBA00023163"/>
    </source>
</evidence>
<dbReference type="FunFam" id="1.20.930.10:FF:000001">
    <property type="entry name" value="IWS1, SUPT6H interacting protein"/>
    <property type="match status" value="1"/>
</dbReference>
<keyword evidence="1" id="KW-0813">Transport</keyword>
<evidence type="ECO:0000256" key="6">
    <source>
        <dbReference type="ARBA" id="ARBA00023187"/>
    </source>
</evidence>
<comment type="subcellular location">
    <subcellularLocation>
        <location evidence="9">Nucleus</location>
    </subcellularLocation>
</comment>
<dbReference type="VEuPathDB" id="VectorBase:AEPI009941"/>
<evidence type="ECO:0000256" key="3">
    <source>
        <dbReference type="ARBA" id="ARBA00022816"/>
    </source>
</evidence>
<dbReference type="InterPro" id="IPR017923">
    <property type="entry name" value="TFIIS_N"/>
</dbReference>
<dbReference type="PROSITE" id="PS51319">
    <property type="entry name" value="TFIIS_N"/>
    <property type="match status" value="1"/>
</dbReference>
<evidence type="ECO:0000256" key="9">
    <source>
        <dbReference type="PROSITE-ProRule" id="PRU00649"/>
    </source>
</evidence>
<proteinExistence type="inferred from homology"/>
<dbReference type="PANTHER" id="PTHR46010">
    <property type="entry name" value="PROTEIN IWS1 HOMOLOG"/>
    <property type="match status" value="1"/>
</dbReference>
<dbReference type="GO" id="GO:0008380">
    <property type="term" value="P:RNA splicing"/>
    <property type="evidence" value="ECO:0007669"/>
    <property type="project" value="UniProtKB-KW"/>
</dbReference>
<dbReference type="STRING" id="199890.A0A182PSK6"/>
<dbReference type="EnsemblMetazoa" id="AEPI009941-RA">
    <property type="protein sequence ID" value="AEPI009941-PA"/>
    <property type="gene ID" value="AEPI009941"/>
</dbReference>
<reference evidence="11" key="2">
    <citation type="submission" date="2020-05" db="UniProtKB">
        <authorList>
            <consortium name="EnsemblMetazoa"/>
        </authorList>
    </citation>
    <scope>IDENTIFICATION</scope>
    <source>
        <strain evidence="11">Epiroticus2</strain>
    </source>
</reference>
<evidence type="ECO:0000259" key="10">
    <source>
        <dbReference type="PROSITE" id="PS51319"/>
    </source>
</evidence>
<keyword evidence="4" id="KW-0805">Transcription regulation</keyword>
<evidence type="ECO:0000256" key="2">
    <source>
        <dbReference type="ARBA" id="ARBA00022664"/>
    </source>
</evidence>
<reference evidence="12" key="1">
    <citation type="submission" date="2013-03" db="EMBL/GenBank/DDBJ databases">
        <title>The Genome Sequence of Anopheles epiroticus epiroticus2.</title>
        <authorList>
            <consortium name="The Broad Institute Genomics Platform"/>
            <person name="Neafsey D.E."/>
            <person name="Howell P."/>
            <person name="Walker B."/>
            <person name="Young S.K."/>
            <person name="Zeng Q."/>
            <person name="Gargeya S."/>
            <person name="Fitzgerald M."/>
            <person name="Haas B."/>
            <person name="Abouelleil A."/>
            <person name="Allen A.W."/>
            <person name="Alvarado L."/>
            <person name="Arachchi H.M."/>
            <person name="Berlin A.M."/>
            <person name="Chapman S.B."/>
            <person name="Gainer-Dewar J."/>
            <person name="Goldberg J."/>
            <person name="Griggs A."/>
            <person name="Gujja S."/>
            <person name="Hansen M."/>
            <person name="Howarth C."/>
            <person name="Imamovic A."/>
            <person name="Ireland A."/>
            <person name="Larimer J."/>
            <person name="McCowan C."/>
            <person name="Murphy C."/>
            <person name="Pearson M."/>
            <person name="Poon T.W."/>
            <person name="Priest M."/>
            <person name="Roberts A."/>
            <person name="Saif S."/>
            <person name="Shea T."/>
            <person name="Sisk P."/>
            <person name="Sykes S."/>
            <person name="Wortman J."/>
            <person name="Nusbaum C."/>
            <person name="Birren B."/>
        </authorList>
    </citation>
    <scope>NUCLEOTIDE SEQUENCE [LARGE SCALE GENOMIC DNA]</scope>
    <source>
        <strain evidence="12">Epiroticus2</strain>
    </source>
</reference>
<sequence>MKRQKADARQFLLHFHAKEAPKDEEFMSDFELMMTNKKKNTINRRVRYNNELTNDYEVRIVELLKTMREAAAQDRQLNLAGKPAITKISLLKQVMEQLIKKNLQQPLLDHNLLDVLAEWISPLPSKALPCLQIRESILKLLGDFPTIEKCYLKQSTIGKAVMYLYKHPEETKTNRKRAGELINAWFRSIYNLQTDLKMMSCEERQLFEMQMIPTNKRKMMKSEAFDSIDQQNLDLFFCDEGKDIPRPGDKKCPTRARIPMLSDKVYVVRPKSKIKVDINPAPKRELNRYAKYLKNFNDHKRKSMKFSGLKLSTGGHNLEP</sequence>
<dbReference type="GO" id="GO:0016973">
    <property type="term" value="P:poly(A)+ mRNA export from nucleus"/>
    <property type="evidence" value="ECO:0007669"/>
    <property type="project" value="TreeGrafter"/>
</dbReference>
<keyword evidence="3" id="KW-0509">mRNA transport</keyword>
<dbReference type="Proteomes" id="UP000075885">
    <property type="component" value="Unassembled WGS sequence"/>
</dbReference>
<keyword evidence="12" id="KW-1185">Reference proteome</keyword>
<dbReference type="GO" id="GO:0005634">
    <property type="term" value="C:nucleus"/>
    <property type="evidence" value="ECO:0007669"/>
    <property type="project" value="UniProtKB-SubCell"/>
</dbReference>
<dbReference type="Pfam" id="PF08711">
    <property type="entry name" value="Med26"/>
    <property type="match status" value="1"/>
</dbReference>
<accession>A0A182PSK6</accession>
<evidence type="ECO:0000256" key="8">
    <source>
        <dbReference type="ARBA" id="ARBA00037992"/>
    </source>
</evidence>
<keyword evidence="2" id="KW-0507">mRNA processing</keyword>
<keyword evidence="5" id="KW-0804">Transcription</keyword>
<dbReference type="InterPro" id="IPR035441">
    <property type="entry name" value="TFIIS/LEDGF_dom_sf"/>
</dbReference>